<dbReference type="Pfam" id="PF01797">
    <property type="entry name" value="Y1_Tnp"/>
    <property type="match status" value="1"/>
</dbReference>
<keyword evidence="3" id="KW-1185">Reference proteome</keyword>
<sequence length="253" mass="29742">MPRVARIKSRSGIYHVILRGVNKQTIFEDDEDRTRFLNVLQRYKEISRYKFYAYSLMDNHIHLLIREMDEPIGHSIKRISSSYVYWYNMKYERCGHLFQERFRSEKVESKRYFLTVLRYIHQNPVKAGLAANVFEASWTSLNEYFGGAGLVDTEFGVSLFSGGEEKTALQRFVDYMSSPNTDECMEYLERVRLSDSEVREYLQEMGIPNKSALQRMERKKRDAVLLQLKETTGVSLRQISRVTGISKSVIQRV</sequence>
<dbReference type="SUPFAM" id="SSF143422">
    <property type="entry name" value="Transposase IS200-like"/>
    <property type="match status" value="1"/>
</dbReference>
<protein>
    <submittedName>
        <fullName evidence="2">Transposase</fullName>
    </submittedName>
</protein>
<dbReference type="Gene3D" id="3.30.70.1290">
    <property type="entry name" value="Transposase IS200-like"/>
    <property type="match status" value="1"/>
</dbReference>
<dbReference type="OrthoDB" id="9788881at2"/>
<accession>A0A4S3PQ73</accession>
<feature type="domain" description="Transposase IS200-like" evidence="1">
    <location>
        <begin position="9"/>
        <end position="123"/>
    </location>
</feature>
<dbReference type="Proteomes" id="UP000306477">
    <property type="component" value="Unassembled WGS sequence"/>
</dbReference>
<reference evidence="2 3" key="1">
    <citation type="journal article" date="2019" name="Indoor Air">
        <title>Impacts of indoor surface finishes on bacterial viability.</title>
        <authorList>
            <person name="Hu J."/>
            <person name="Maamar S.B."/>
            <person name="Glawe A.J."/>
            <person name="Gottel N."/>
            <person name="Gilbert J.A."/>
            <person name="Hartmann E.M."/>
        </authorList>
    </citation>
    <scope>NUCLEOTIDE SEQUENCE [LARGE SCALE GENOMIC DNA]</scope>
    <source>
        <strain evidence="2 3">AF060A6</strain>
    </source>
</reference>
<dbReference type="GO" id="GO:0004803">
    <property type="term" value="F:transposase activity"/>
    <property type="evidence" value="ECO:0007669"/>
    <property type="project" value="InterPro"/>
</dbReference>
<name>A0A4S3PQ73_9BACI</name>
<dbReference type="GO" id="GO:0006313">
    <property type="term" value="P:DNA transposition"/>
    <property type="evidence" value="ECO:0007669"/>
    <property type="project" value="InterPro"/>
</dbReference>
<dbReference type="PANTHER" id="PTHR34322">
    <property type="entry name" value="TRANSPOSASE, Y1_TNP DOMAIN-CONTAINING"/>
    <property type="match status" value="1"/>
</dbReference>
<dbReference type="PANTHER" id="PTHR34322:SF2">
    <property type="entry name" value="TRANSPOSASE IS200-LIKE DOMAIN-CONTAINING PROTEIN"/>
    <property type="match status" value="1"/>
</dbReference>
<dbReference type="GO" id="GO:0003677">
    <property type="term" value="F:DNA binding"/>
    <property type="evidence" value="ECO:0007669"/>
    <property type="project" value="InterPro"/>
</dbReference>
<dbReference type="AlphaFoldDB" id="A0A4S3PQ73"/>
<organism evidence="2 3">
    <name type="scientific">Bacillus timonensis</name>
    <dbReference type="NCBI Taxonomy" id="1033734"/>
    <lineage>
        <taxon>Bacteria</taxon>
        <taxon>Bacillati</taxon>
        <taxon>Bacillota</taxon>
        <taxon>Bacilli</taxon>
        <taxon>Bacillales</taxon>
        <taxon>Bacillaceae</taxon>
        <taxon>Bacillus</taxon>
    </lineage>
</organism>
<proteinExistence type="predicted"/>
<dbReference type="SMART" id="SM01321">
    <property type="entry name" value="Y1_Tnp"/>
    <property type="match status" value="1"/>
</dbReference>
<dbReference type="EMBL" id="SLUB01000030">
    <property type="protein sequence ID" value="THE11355.1"/>
    <property type="molecule type" value="Genomic_DNA"/>
</dbReference>
<comment type="caution">
    <text evidence="2">The sequence shown here is derived from an EMBL/GenBank/DDBJ whole genome shotgun (WGS) entry which is preliminary data.</text>
</comment>
<dbReference type="InterPro" id="IPR036515">
    <property type="entry name" value="Transposase_17_sf"/>
</dbReference>
<evidence type="ECO:0000313" key="2">
    <source>
        <dbReference type="EMBL" id="THE11355.1"/>
    </source>
</evidence>
<evidence type="ECO:0000313" key="3">
    <source>
        <dbReference type="Proteomes" id="UP000306477"/>
    </source>
</evidence>
<evidence type="ECO:0000259" key="1">
    <source>
        <dbReference type="SMART" id="SM01321"/>
    </source>
</evidence>
<gene>
    <name evidence="2" type="ORF">E1I69_15265</name>
</gene>
<dbReference type="InterPro" id="IPR002686">
    <property type="entry name" value="Transposase_17"/>
</dbReference>